<gene>
    <name evidence="2" type="ORF">S01H4_24697</name>
</gene>
<name>X1AWX1_9ZZZZ</name>
<dbReference type="SUPFAM" id="SSF53613">
    <property type="entry name" value="Ribokinase-like"/>
    <property type="match status" value="1"/>
</dbReference>
<dbReference type="PANTHER" id="PTHR46969">
    <property type="entry name" value="BIFUNCTIONAL PROTEIN HLDE"/>
    <property type="match status" value="1"/>
</dbReference>
<protein>
    <recommendedName>
        <fullName evidence="1">Carbohydrate kinase PfkB domain-containing protein</fullName>
    </recommendedName>
</protein>
<dbReference type="Pfam" id="PF00294">
    <property type="entry name" value="PfkB"/>
    <property type="match status" value="1"/>
</dbReference>
<reference evidence="2" key="1">
    <citation type="journal article" date="2014" name="Front. Microbiol.">
        <title>High frequency of phylogenetically diverse reductive dehalogenase-homologous genes in deep subseafloor sedimentary metagenomes.</title>
        <authorList>
            <person name="Kawai M."/>
            <person name="Futagami T."/>
            <person name="Toyoda A."/>
            <person name="Takaki Y."/>
            <person name="Nishi S."/>
            <person name="Hori S."/>
            <person name="Arai W."/>
            <person name="Tsubouchi T."/>
            <person name="Morono Y."/>
            <person name="Uchiyama I."/>
            <person name="Ito T."/>
            <person name="Fujiyama A."/>
            <person name="Inagaki F."/>
            <person name="Takami H."/>
        </authorList>
    </citation>
    <scope>NUCLEOTIDE SEQUENCE</scope>
    <source>
        <strain evidence="2">Expedition CK06-06</strain>
    </source>
</reference>
<evidence type="ECO:0000259" key="1">
    <source>
        <dbReference type="Pfam" id="PF00294"/>
    </source>
</evidence>
<dbReference type="InterPro" id="IPR011611">
    <property type="entry name" value="PfkB_dom"/>
</dbReference>
<dbReference type="EMBL" id="BART01011640">
    <property type="protein sequence ID" value="GAG87604.1"/>
    <property type="molecule type" value="Genomic_DNA"/>
</dbReference>
<dbReference type="AlphaFoldDB" id="X1AWX1"/>
<sequence>MKEERINEILTRIKNVKIAVYGDFCVDAYWLLDACGSEVSLETGLQARAIGKHYYSLGGASNVVANIAALEPAAIQVIGVIGNDIFGRELTRQLHELGVDTTCLVVQKKSFDTVTFGKPYLEGSEQPRIDFGFFNKRTEATDQALLDGIAAAMQNTDALIVNQQVPASITNESFIDQANALVTV</sequence>
<organism evidence="2">
    <name type="scientific">marine sediment metagenome</name>
    <dbReference type="NCBI Taxonomy" id="412755"/>
    <lineage>
        <taxon>unclassified sequences</taxon>
        <taxon>metagenomes</taxon>
        <taxon>ecological metagenomes</taxon>
    </lineage>
</organism>
<accession>X1AWX1</accession>
<feature type="non-terminal residue" evidence="2">
    <location>
        <position position="184"/>
    </location>
</feature>
<dbReference type="PANTHER" id="PTHR46969:SF1">
    <property type="entry name" value="BIFUNCTIONAL PROTEIN HLDE"/>
    <property type="match status" value="1"/>
</dbReference>
<dbReference type="InterPro" id="IPR029056">
    <property type="entry name" value="Ribokinase-like"/>
</dbReference>
<dbReference type="Gene3D" id="3.40.1190.20">
    <property type="match status" value="1"/>
</dbReference>
<dbReference type="GO" id="GO:0033786">
    <property type="term" value="F:heptose-1-phosphate adenylyltransferase activity"/>
    <property type="evidence" value="ECO:0007669"/>
    <property type="project" value="TreeGrafter"/>
</dbReference>
<dbReference type="GO" id="GO:0033785">
    <property type="term" value="F:heptose 7-phosphate kinase activity"/>
    <property type="evidence" value="ECO:0007669"/>
    <property type="project" value="TreeGrafter"/>
</dbReference>
<proteinExistence type="predicted"/>
<comment type="caution">
    <text evidence="2">The sequence shown here is derived from an EMBL/GenBank/DDBJ whole genome shotgun (WGS) entry which is preliminary data.</text>
</comment>
<dbReference type="GO" id="GO:0005829">
    <property type="term" value="C:cytosol"/>
    <property type="evidence" value="ECO:0007669"/>
    <property type="project" value="TreeGrafter"/>
</dbReference>
<evidence type="ECO:0000313" key="2">
    <source>
        <dbReference type="EMBL" id="GAG87604.1"/>
    </source>
</evidence>
<feature type="domain" description="Carbohydrate kinase PfkB" evidence="1">
    <location>
        <begin position="18"/>
        <end position="163"/>
    </location>
</feature>